<dbReference type="OrthoDB" id="2449818at2759"/>
<feature type="region of interest" description="Disordered" evidence="1">
    <location>
        <begin position="88"/>
        <end position="207"/>
    </location>
</feature>
<organism evidence="3 4">
    <name type="scientific">Dipodomys ordii</name>
    <name type="common">Ord's kangaroo rat</name>
    <dbReference type="NCBI Taxonomy" id="10020"/>
    <lineage>
        <taxon>Eukaryota</taxon>
        <taxon>Metazoa</taxon>
        <taxon>Chordata</taxon>
        <taxon>Craniata</taxon>
        <taxon>Vertebrata</taxon>
        <taxon>Euteleostomi</taxon>
        <taxon>Mammalia</taxon>
        <taxon>Eutheria</taxon>
        <taxon>Euarchontoglires</taxon>
        <taxon>Glires</taxon>
        <taxon>Rodentia</taxon>
        <taxon>Castorimorpha</taxon>
        <taxon>Heteromyidae</taxon>
        <taxon>Dipodomyinae</taxon>
        <taxon>Dipodomys</taxon>
    </lineage>
</organism>
<dbReference type="KEGG" id="dord:106001931"/>
<feature type="compositionally biased region" description="Acidic residues" evidence="1">
    <location>
        <begin position="103"/>
        <end position="112"/>
    </location>
</feature>
<evidence type="ECO:0000313" key="4">
    <source>
        <dbReference type="RefSeq" id="XP_012892323.1"/>
    </source>
</evidence>
<feature type="domain" description="Fanconi Anaemia group E protein C-terminal" evidence="2">
    <location>
        <begin position="208"/>
        <end position="396"/>
    </location>
</feature>
<protein>
    <submittedName>
        <fullName evidence="4">Fanconi anemia group E protein</fullName>
    </submittedName>
</protein>
<name>A0A1S3GTU0_DIPOR</name>
<feature type="non-terminal residue" evidence="4">
    <location>
        <position position="1"/>
    </location>
</feature>
<dbReference type="PANTHER" id="PTHR32094">
    <property type="entry name" value="FANCONI ANEMIA GROUP E PROTEIN"/>
    <property type="match status" value="1"/>
</dbReference>
<feature type="non-terminal residue" evidence="4">
    <location>
        <position position="414"/>
    </location>
</feature>
<keyword evidence="3" id="KW-1185">Reference proteome</keyword>
<evidence type="ECO:0000256" key="1">
    <source>
        <dbReference type="SAM" id="MobiDB-lite"/>
    </source>
</evidence>
<feature type="compositionally biased region" description="Basic and acidic residues" evidence="1">
    <location>
        <begin position="194"/>
        <end position="207"/>
    </location>
</feature>
<dbReference type="Gene3D" id="1.25.40.480">
    <property type="match status" value="1"/>
</dbReference>
<accession>A0A1S3GTU0</accession>
<dbReference type="InParanoid" id="A0A1S3GTU0"/>
<dbReference type="GeneID" id="106001931"/>
<dbReference type="GO" id="GO:0043240">
    <property type="term" value="C:Fanconi anaemia nuclear complex"/>
    <property type="evidence" value="ECO:0007669"/>
    <property type="project" value="InterPro"/>
</dbReference>
<reference evidence="4" key="1">
    <citation type="submission" date="2025-08" db="UniProtKB">
        <authorList>
            <consortium name="RefSeq"/>
        </authorList>
    </citation>
    <scope>IDENTIFICATION</scope>
    <source>
        <tissue evidence="4">Kidney</tissue>
    </source>
</reference>
<dbReference type="Proteomes" id="UP000081671">
    <property type="component" value="Unplaced"/>
</dbReference>
<sequence length="414" mass="46095">KPLLLRLPALCQKNLMSLLMAVQPLLPASGLLSVLRIAQQEVASAPDAWLQALGILLQRDLGDRDPVEGVSPLSQTCQRQLRGLCRQLGQGGRRLRSPQAPNPEEDKEEEDSRDSQTPHPVQEEDTVTGDSQQQEKRRKEPEDASPGSQRAPKRIRSWQREEEKDQKEEHEALASPAEEGGALPKKQQLVGGTEAREAGQRLEAKNPAERVELPKAVQDQVTRLQKLLKTFEEGLEVLEDSSPVELQFLHECSPSQMEWLCVQLQLPQLSDAGLLQFCTQLLALSPHLSIGNATVLARSLFLGRVLSLTSSASWLLRTSLTSFCAKYTYPVCRALLDPVLQASGIGPAQTELLCSLMKEESLETDMQLLMLRHMLELSWRDETFVVLQALLERQVSWRLPWPVCGEHGLLGSLA</sequence>
<proteinExistence type="predicted"/>
<feature type="compositionally biased region" description="Basic and acidic residues" evidence="1">
    <location>
        <begin position="158"/>
        <end position="172"/>
    </location>
</feature>
<dbReference type="Pfam" id="PF11510">
    <property type="entry name" value="FA_FANCE"/>
    <property type="match status" value="1"/>
</dbReference>
<evidence type="ECO:0000313" key="3">
    <source>
        <dbReference type="Proteomes" id="UP000081671"/>
    </source>
</evidence>
<gene>
    <name evidence="4" type="primary">Fance</name>
</gene>
<dbReference type="InterPro" id="IPR021025">
    <property type="entry name" value="Fanconi_anaemia_gr_E_prot_C"/>
</dbReference>
<dbReference type="InterPro" id="IPR039685">
    <property type="entry name" value="FANCE"/>
</dbReference>
<dbReference type="GO" id="GO:0036297">
    <property type="term" value="P:interstrand cross-link repair"/>
    <property type="evidence" value="ECO:0007669"/>
    <property type="project" value="InterPro"/>
</dbReference>
<feature type="compositionally biased region" description="Basic and acidic residues" evidence="1">
    <location>
        <begin position="133"/>
        <end position="142"/>
    </location>
</feature>
<dbReference type="RefSeq" id="XP_012892323.1">
    <property type="nucleotide sequence ID" value="XM_013036869.1"/>
</dbReference>
<evidence type="ECO:0000259" key="2">
    <source>
        <dbReference type="Pfam" id="PF11510"/>
    </source>
</evidence>
<dbReference type="AlphaFoldDB" id="A0A1S3GTU0"/>
<dbReference type="FunCoup" id="A0A1S3GTU0">
    <property type="interactions" value="1386"/>
</dbReference>
<dbReference type="PANTHER" id="PTHR32094:SF5">
    <property type="entry name" value="FANCONI ANEMIA GROUP E PROTEIN"/>
    <property type="match status" value="1"/>
</dbReference>
<dbReference type="CTD" id="2178"/>
<dbReference type="STRING" id="10020.ENSDORP00000019546"/>